<feature type="region of interest" description="Disordered" evidence="2">
    <location>
        <begin position="1"/>
        <end position="45"/>
    </location>
</feature>
<dbReference type="InterPro" id="IPR005516">
    <property type="entry name" value="Remorin_C"/>
</dbReference>
<feature type="compositionally biased region" description="Low complexity" evidence="2">
    <location>
        <begin position="268"/>
        <end position="284"/>
    </location>
</feature>
<feature type="domain" description="Remorin C-terminal" evidence="3">
    <location>
        <begin position="339"/>
        <end position="416"/>
    </location>
</feature>
<accession>A0A0J8B7L8</accession>
<feature type="region of interest" description="Disordered" evidence="2">
    <location>
        <begin position="257"/>
        <end position="284"/>
    </location>
</feature>
<dbReference type="PANTHER" id="PTHR31471">
    <property type="entry name" value="OS02G0116800 PROTEIN"/>
    <property type="match status" value="1"/>
</dbReference>
<dbReference type="PANTHER" id="PTHR31471:SF13">
    <property type="entry name" value="REMORIN FAMILY PROTEIN"/>
    <property type="match status" value="1"/>
</dbReference>
<proteinExistence type="inferred from homology"/>
<reference evidence="4 5" key="1">
    <citation type="journal article" date="2014" name="Nature">
        <title>The genome of the recently domesticated crop plant sugar beet (Beta vulgaris).</title>
        <authorList>
            <person name="Dohm J.C."/>
            <person name="Minoche A.E."/>
            <person name="Holtgrawe D."/>
            <person name="Capella-Gutierrez S."/>
            <person name="Zakrzewski F."/>
            <person name="Tafer H."/>
            <person name="Rupp O."/>
            <person name="Sorensen T.R."/>
            <person name="Stracke R."/>
            <person name="Reinhardt R."/>
            <person name="Goesmann A."/>
            <person name="Kraft T."/>
            <person name="Schulz B."/>
            <person name="Stadler P.F."/>
            <person name="Schmidt T."/>
            <person name="Gabaldon T."/>
            <person name="Lehrach H."/>
            <person name="Weisshaar B."/>
            <person name="Himmelbauer H."/>
        </authorList>
    </citation>
    <scope>NUCLEOTIDE SEQUENCE [LARGE SCALE GENOMIC DNA]</scope>
    <source>
        <tissue evidence="4">Taproot</tissue>
    </source>
</reference>
<evidence type="ECO:0000256" key="2">
    <source>
        <dbReference type="SAM" id="MobiDB-lite"/>
    </source>
</evidence>
<evidence type="ECO:0000259" key="3">
    <source>
        <dbReference type="Pfam" id="PF03763"/>
    </source>
</evidence>
<feature type="region of interest" description="Disordered" evidence="2">
    <location>
        <begin position="311"/>
        <end position="342"/>
    </location>
</feature>
<organism evidence="4 5">
    <name type="scientific">Beta vulgaris subsp. vulgaris</name>
    <name type="common">Beet</name>
    <dbReference type="NCBI Taxonomy" id="3555"/>
    <lineage>
        <taxon>Eukaryota</taxon>
        <taxon>Viridiplantae</taxon>
        <taxon>Streptophyta</taxon>
        <taxon>Embryophyta</taxon>
        <taxon>Tracheophyta</taxon>
        <taxon>Spermatophyta</taxon>
        <taxon>Magnoliopsida</taxon>
        <taxon>eudicotyledons</taxon>
        <taxon>Gunneridae</taxon>
        <taxon>Pentapetalae</taxon>
        <taxon>Caryophyllales</taxon>
        <taxon>Chenopodiaceae</taxon>
        <taxon>Betoideae</taxon>
        <taxon>Beta</taxon>
    </lineage>
</organism>
<name>A0A0J8B7L8_BETVV</name>
<dbReference type="Pfam" id="PF03763">
    <property type="entry name" value="Remorin_C"/>
    <property type="match status" value="1"/>
</dbReference>
<evidence type="ECO:0000256" key="1">
    <source>
        <dbReference type="ARBA" id="ARBA00005711"/>
    </source>
</evidence>
<comment type="similarity">
    <text evidence="1">Belongs to the remorin family.</text>
</comment>
<gene>
    <name evidence="4" type="ORF">BVRB_003200</name>
</gene>
<dbReference type="ExpressionAtlas" id="A0A0J8B7L8">
    <property type="expression patterns" value="baseline and differential"/>
</dbReference>
<protein>
    <recommendedName>
        <fullName evidence="3">Remorin C-terminal domain-containing protein</fullName>
    </recommendedName>
</protein>
<feature type="compositionally biased region" description="Polar residues" evidence="2">
    <location>
        <begin position="258"/>
        <end position="267"/>
    </location>
</feature>
<dbReference type="EMBL" id="KQ090420">
    <property type="protein sequence ID" value="KMS95958.1"/>
    <property type="molecule type" value="Genomic_DNA"/>
</dbReference>
<feature type="region of interest" description="Disordered" evidence="2">
    <location>
        <begin position="182"/>
        <end position="215"/>
    </location>
</feature>
<dbReference type="Proteomes" id="UP000035740">
    <property type="component" value="Unassembled WGS sequence"/>
</dbReference>
<feature type="compositionally biased region" description="Polar residues" evidence="2">
    <location>
        <begin position="1"/>
        <end position="18"/>
    </location>
</feature>
<sequence length="439" mass="47607">MANSKLMSSRTLSGTFPSPETPLCGVGGDDEEGPSIGLPKGWSSERVPRSSYRSRRYVAAAALMPFSSGRTLPSKWEDAERWISSPVSLGNISTNSNYCYYGGASAGDGARTGYQIARSQRRAKSKSGPLGPVGPEFYGSGYNSFSPVLGVGVINGGRWRNSVTIEPSGLASGRFEERFAMEGGGASEGGRRSCPGHATHWLDSWSGPTSPTQGEVVNLADENNESMNNANVDEQDNSSGEPELDRAISRRDMATQMFPDSQSSSPCSAISTPKSSISTTSPCPILLNDPKRNVVEFEVRDVQMDKQVSATTSGPFLNDDRDYPSNSSAGIVPTNKIPKSQKEEAKINAWEDLQRAKAEAALQKLEDKLEKKRASSMEKIIKKLQRAEIKSQKMRSSLSSDGDQTRSRNILKTASKIPSFCKKFRLNSSTRSCSTCYPF</sequence>
<evidence type="ECO:0000313" key="4">
    <source>
        <dbReference type="EMBL" id="KMS95958.1"/>
    </source>
</evidence>
<dbReference type="AlphaFoldDB" id="A0A0J8B7L8"/>
<evidence type="ECO:0000313" key="5">
    <source>
        <dbReference type="Proteomes" id="UP000035740"/>
    </source>
</evidence>
<feature type="compositionally biased region" description="Polar residues" evidence="2">
    <location>
        <begin position="206"/>
        <end position="215"/>
    </location>
</feature>
<dbReference type="Gramene" id="KMS95958">
    <property type="protein sequence ID" value="KMS95958"/>
    <property type="gene ID" value="BVRB_003200"/>
</dbReference>
<keyword evidence="5" id="KW-1185">Reference proteome</keyword>
<dbReference type="OrthoDB" id="648416at2759"/>